<gene>
    <name evidence="6" type="ORF">SAMN06295937_1002244</name>
</gene>
<dbReference type="InterPro" id="IPR006913">
    <property type="entry name" value="CENP-V/GFA"/>
</dbReference>
<evidence type="ECO:0000256" key="4">
    <source>
        <dbReference type="ARBA" id="ARBA00023239"/>
    </source>
</evidence>
<feature type="domain" description="CENP-V/GFA" evidence="5">
    <location>
        <begin position="6"/>
        <end position="125"/>
    </location>
</feature>
<dbReference type="RefSeq" id="WP_079637139.1">
    <property type="nucleotide sequence ID" value="NZ_FUYP01000002.1"/>
</dbReference>
<keyword evidence="7" id="KW-1185">Reference proteome</keyword>
<evidence type="ECO:0000313" key="7">
    <source>
        <dbReference type="Proteomes" id="UP000190044"/>
    </source>
</evidence>
<name>A0A1T5A5R0_9SPHN</name>
<dbReference type="InterPro" id="IPR011057">
    <property type="entry name" value="Mss4-like_sf"/>
</dbReference>
<organism evidence="6 7">
    <name type="scientific">Sphingopyxis flava</name>
    <dbReference type="NCBI Taxonomy" id="1507287"/>
    <lineage>
        <taxon>Bacteria</taxon>
        <taxon>Pseudomonadati</taxon>
        <taxon>Pseudomonadota</taxon>
        <taxon>Alphaproteobacteria</taxon>
        <taxon>Sphingomonadales</taxon>
        <taxon>Sphingomonadaceae</taxon>
        <taxon>Sphingopyxis</taxon>
    </lineage>
</organism>
<evidence type="ECO:0000259" key="5">
    <source>
        <dbReference type="PROSITE" id="PS51891"/>
    </source>
</evidence>
<evidence type="ECO:0000313" key="6">
    <source>
        <dbReference type="EMBL" id="SKB30245.1"/>
    </source>
</evidence>
<dbReference type="EMBL" id="FUYP01000002">
    <property type="protein sequence ID" value="SKB30245.1"/>
    <property type="molecule type" value="Genomic_DNA"/>
</dbReference>
<dbReference type="Proteomes" id="UP000190044">
    <property type="component" value="Unassembled WGS sequence"/>
</dbReference>
<dbReference type="PANTHER" id="PTHR33337:SF40">
    <property type="entry name" value="CENP-V_GFA DOMAIN-CONTAINING PROTEIN-RELATED"/>
    <property type="match status" value="1"/>
</dbReference>
<dbReference type="PROSITE" id="PS51891">
    <property type="entry name" value="CENP_V_GFA"/>
    <property type="match status" value="1"/>
</dbReference>
<evidence type="ECO:0000256" key="3">
    <source>
        <dbReference type="ARBA" id="ARBA00022833"/>
    </source>
</evidence>
<reference evidence="7" key="1">
    <citation type="submission" date="2017-02" db="EMBL/GenBank/DDBJ databases">
        <authorList>
            <person name="Varghese N."/>
            <person name="Submissions S."/>
        </authorList>
    </citation>
    <scope>NUCLEOTIDE SEQUENCE [LARGE SCALE GENOMIC DNA]</scope>
    <source>
        <strain evidence="7">R11H</strain>
    </source>
</reference>
<dbReference type="AlphaFoldDB" id="A0A1T5A5R0"/>
<dbReference type="GO" id="GO:0016846">
    <property type="term" value="F:carbon-sulfur lyase activity"/>
    <property type="evidence" value="ECO:0007669"/>
    <property type="project" value="InterPro"/>
</dbReference>
<accession>A0A1T5A5R0</accession>
<keyword evidence="2" id="KW-0479">Metal-binding</keyword>
<keyword evidence="3" id="KW-0862">Zinc</keyword>
<dbReference type="GO" id="GO:0046872">
    <property type="term" value="F:metal ion binding"/>
    <property type="evidence" value="ECO:0007669"/>
    <property type="project" value="UniProtKB-KW"/>
</dbReference>
<protein>
    <submittedName>
        <fullName evidence="6">Uncharacterized conserved protein</fullName>
    </submittedName>
</protein>
<sequence>MTKIARRAACRCGQIRITCTGEPIRVSVCHCRECKTRSGSAFAAQVRFSAEQVRITGEDHARMWQFTGESGNTADFFFCSICGSGVWYRARPYHDAYAIPLGNFEPGHALVPDYSVFEERKEPWVSITGKAIEHYD</sequence>
<dbReference type="SUPFAM" id="SSF51316">
    <property type="entry name" value="Mss4-like"/>
    <property type="match status" value="1"/>
</dbReference>
<evidence type="ECO:0000256" key="2">
    <source>
        <dbReference type="ARBA" id="ARBA00022723"/>
    </source>
</evidence>
<proteinExistence type="inferred from homology"/>
<comment type="similarity">
    <text evidence="1">Belongs to the Gfa family.</text>
</comment>
<dbReference type="Gene3D" id="3.90.1590.10">
    <property type="entry name" value="glutathione-dependent formaldehyde- activating enzyme (gfa)"/>
    <property type="match status" value="1"/>
</dbReference>
<keyword evidence="4" id="KW-0456">Lyase</keyword>
<evidence type="ECO:0000256" key="1">
    <source>
        <dbReference type="ARBA" id="ARBA00005495"/>
    </source>
</evidence>
<dbReference type="PANTHER" id="PTHR33337">
    <property type="entry name" value="GFA DOMAIN-CONTAINING PROTEIN"/>
    <property type="match status" value="1"/>
</dbReference>
<dbReference type="Pfam" id="PF04828">
    <property type="entry name" value="GFA"/>
    <property type="match status" value="1"/>
</dbReference>
<dbReference type="OrthoDB" id="7186766at2"/>